<evidence type="ECO:0000256" key="1">
    <source>
        <dbReference type="SAM" id="MobiDB-lite"/>
    </source>
</evidence>
<dbReference type="OrthoDB" id="671678at2759"/>
<organism evidence="2 3">
    <name type="scientific">Mucuna pruriens</name>
    <name type="common">Velvet bean</name>
    <name type="synonym">Dolichos pruriens</name>
    <dbReference type="NCBI Taxonomy" id="157652"/>
    <lineage>
        <taxon>Eukaryota</taxon>
        <taxon>Viridiplantae</taxon>
        <taxon>Streptophyta</taxon>
        <taxon>Embryophyta</taxon>
        <taxon>Tracheophyta</taxon>
        <taxon>Spermatophyta</taxon>
        <taxon>Magnoliopsida</taxon>
        <taxon>eudicotyledons</taxon>
        <taxon>Gunneridae</taxon>
        <taxon>Pentapetalae</taxon>
        <taxon>rosids</taxon>
        <taxon>fabids</taxon>
        <taxon>Fabales</taxon>
        <taxon>Fabaceae</taxon>
        <taxon>Papilionoideae</taxon>
        <taxon>50 kb inversion clade</taxon>
        <taxon>NPAAA clade</taxon>
        <taxon>indigoferoid/millettioid clade</taxon>
        <taxon>Phaseoleae</taxon>
        <taxon>Mucuna</taxon>
    </lineage>
</organism>
<sequence length="112" mass="12377">MAPSAPVFLSHYTIRVGKKVGWVSLAPLPNTSLFTAYTASYKGFKDRFLKIRALDEGSLCTDRQPRNAQEPTFPGRENNSSTIGRAAQGDELQGDSCLGHWEEACLPFKKND</sequence>
<feature type="non-terminal residue" evidence="2">
    <location>
        <position position="1"/>
    </location>
</feature>
<protein>
    <submittedName>
        <fullName evidence="2">Uncharacterized protein</fullName>
    </submittedName>
</protein>
<evidence type="ECO:0000313" key="3">
    <source>
        <dbReference type="Proteomes" id="UP000257109"/>
    </source>
</evidence>
<dbReference type="EMBL" id="QJKJ01013534">
    <property type="protein sequence ID" value="RDX66231.1"/>
    <property type="molecule type" value="Genomic_DNA"/>
</dbReference>
<dbReference type="Proteomes" id="UP000257109">
    <property type="component" value="Unassembled WGS sequence"/>
</dbReference>
<feature type="region of interest" description="Disordered" evidence="1">
    <location>
        <begin position="60"/>
        <end position="88"/>
    </location>
</feature>
<accession>A0A371EJN1</accession>
<gene>
    <name evidence="2" type="ORF">CR513_55020</name>
</gene>
<reference evidence="2" key="1">
    <citation type="submission" date="2018-05" db="EMBL/GenBank/DDBJ databases">
        <title>Draft genome of Mucuna pruriens seed.</title>
        <authorList>
            <person name="Nnadi N.E."/>
            <person name="Vos R."/>
            <person name="Hasami M.H."/>
            <person name="Devisetty U.K."/>
            <person name="Aguiy J.C."/>
        </authorList>
    </citation>
    <scope>NUCLEOTIDE SEQUENCE [LARGE SCALE GENOMIC DNA]</scope>
    <source>
        <strain evidence="2">JCA_2017</strain>
    </source>
</reference>
<proteinExistence type="predicted"/>
<evidence type="ECO:0000313" key="2">
    <source>
        <dbReference type="EMBL" id="RDX66231.1"/>
    </source>
</evidence>
<keyword evidence="3" id="KW-1185">Reference proteome</keyword>
<comment type="caution">
    <text evidence="2">The sequence shown here is derived from an EMBL/GenBank/DDBJ whole genome shotgun (WGS) entry which is preliminary data.</text>
</comment>
<dbReference type="AlphaFoldDB" id="A0A371EJN1"/>
<name>A0A371EJN1_MUCPR</name>